<dbReference type="GO" id="GO:0032787">
    <property type="term" value="P:monocarboxylic acid metabolic process"/>
    <property type="evidence" value="ECO:0007669"/>
    <property type="project" value="UniProtKB-ARBA"/>
</dbReference>
<keyword evidence="3" id="KW-1185">Reference proteome</keyword>
<reference evidence="2 3" key="1">
    <citation type="submission" date="2017-05" db="EMBL/GenBank/DDBJ databases">
        <authorList>
            <person name="Varghese N."/>
            <person name="Submissions S."/>
        </authorList>
    </citation>
    <scope>NUCLEOTIDE SEQUENCE [LARGE SCALE GENOMIC DNA]</scope>
    <source>
        <strain evidence="2 3">DSM 19036</strain>
    </source>
</reference>
<dbReference type="PROSITE" id="PS00061">
    <property type="entry name" value="ADH_SHORT"/>
    <property type="match status" value="1"/>
</dbReference>
<name>A0A521DTX7_9SPHI</name>
<dbReference type="Proteomes" id="UP000320300">
    <property type="component" value="Unassembled WGS sequence"/>
</dbReference>
<protein>
    <submittedName>
        <fullName evidence="2">NAD(P)-dependent dehydrogenase, short-chain alcohol dehydrogenase family</fullName>
    </submittedName>
</protein>
<proteinExistence type="inferred from homology"/>
<dbReference type="PRINTS" id="PR00080">
    <property type="entry name" value="SDRFAMILY"/>
</dbReference>
<dbReference type="SUPFAM" id="SSF51735">
    <property type="entry name" value="NAD(P)-binding Rossmann-fold domains"/>
    <property type="match status" value="1"/>
</dbReference>
<dbReference type="PANTHER" id="PTHR42879">
    <property type="entry name" value="3-OXOACYL-(ACYL-CARRIER-PROTEIN) REDUCTASE"/>
    <property type="match status" value="1"/>
</dbReference>
<dbReference type="AlphaFoldDB" id="A0A521DTX7"/>
<evidence type="ECO:0000313" key="3">
    <source>
        <dbReference type="Proteomes" id="UP000320300"/>
    </source>
</evidence>
<dbReference type="FunFam" id="3.40.50.720:FF:000084">
    <property type="entry name" value="Short-chain dehydrogenase reductase"/>
    <property type="match status" value="1"/>
</dbReference>
<dbReference type="NCBIfam" id="NF005095">
    <property type="entry name" value="PRK06523.1"/>
    <property type="match status" value="1"/>
</dbReference>
<gene>
    <name evidence="2" type="ORF">SAMN06265348_106163</name>
</gene>
<dbReference type="Pfam" id="PF13561">
    <property type="entry name" value="adh_short_C2"/>
    <property type="match status" value="1"/>
</dbReference>
<dbReference type="PRINTS" id="PR00081">
    <property type="entry name" value="GDHRDH"/>
</dbReference>
<dbReference type="RefSeq" id="WP_142528632.1">
    <property type="nucleotide sequence ID" value="NZ_CBCSJO010000006.1"/>
</dbReference>
<evidence type="ECO:0000313" key="2">
    <source>
        <dbReference type="EMBL" id="SMO75085.1"/>
    </source>
</evidence>
<dbReference type="InterPro" id="IPR002347">
    <property type="entry name" value="SDR_fam"/>
</dbReference>
<dbReference type="OrthoDB" id="9804774at2"/>
<comment type="similarity">
    <text evidence="1">Belongs to the short-chain dehydrogenases/reductases (SDR) family.</text>
</comment>
<dbReference type="EMBL" id="FXTN01000006">
    <property type="protein sequence ID" value="SMO75085.1"/>
    <property type="molecule type" value="Genomic_DNA"/>
</dbReference>
<dbReference type="InterPro" id="IPR050259">
    <property type="entry name" value="SDR"/>
</dbReference>
<sequence>MNSTEKELTGKVALVTGGTKGIGKAIADQLAVLGATVIVSARSKPTEDINHDFIAADVTKSSDNENLALKITEQYGGLDILVNNVGGTSSPAGGFGVLSDEDWEKDLQLNLLAAIKLDKALVPSMIERNTGVVIHISSLNGKLPLYASNFSYGVTKAALNNYSKALANEVASKGVRVITVSPGMVKTTAMEAFLSSYGNSIGKTLDEAAQLVMDSLGGVPMNRLAQPEEIAHLVGFLASPKASYITGANYVIDGGTIPTTF</sequence>
<dbReference type="InterPro" id="IPR036291">
    <property type="entry name" value="NAD(P)-bd_dom_sf"/>
</dbReference>
<organism evidence="2 3">
    <name type="scientific">Pedobacter westerhofensis</name>
    <dbReference type="NCBI Taxonomy" id="425512"/>
    <lineage>
        <taxon>Bacteria</taxon>
        <taxon>Pseudomonadati</taxon>
        <taxon>Bacteroidota</taxon>
        <taxon>Sphingobacteriia</taxon>
        <taxon>Sphingobacteriales</taxon>
        <taxon>Sphingobacteriaceae</taxon>
        <taxon>Pedobacter</taxon>
    </lineage>
</organism>
<dbReference type="PANTHER" id="PTHR42879:SF6">
    <property type="entry name" value="NADPH-DEPENDENT REDUCTASE BACG"/>
    <property type="match status" value="1"/>
</dbReference>
<dbReference type="Gene3D" id="3.40.50.720">
    <property type="entry name" value="NAD(P)-binding Rossmann-like Domain"/>
    <property type="match status" value="1"/>
</dbReference>
<accession>A0A521DTX7</accession>
<dbReference type="InterPro" id="IPR020904">
    <property type="entry name" value="Sc_DH/Rdtase_CS"/>
</dbReference>
<evidence type="ECO:0000256" key="1">
    <source>
        <dbReference type="ARBA" id="ARBA00006484"/>
    </source>
</evidence>